<protein>
    <submittedName>
        <fullName evidence="2">Uncharacterized protein</fullName>
    </submittedName>
</protein>
<organism evidence="2 3">
    <name type="scientific">Botrytis tulipae</name>
    <dbReference type="NCBI Taxonomy" id="87230"/>
    <lineage>
        <taxon>Eukaryota</taxon>
        <taxon>Fungi</taxon>
        <taxon>Dikarya</taxon>
        <taxon>Ascomycota</taxon>
        <taxon>Pezizomycotina</taxon>
        <taxon>Leotiomycetes</taxon>
        <taxon>Helotiales</taxon>
        <taxon>Sclerotiniaceae</taxon>
        <taxon>Botrytis</taxon>
    </lineage>
</organism>
<dbReference type="OrthoDB" id="3545129at2759"/>
<evidence type="ECO:0000313" key="2">
    <source>
        <dbReference type="EMBL" id="TGO08083.1"/>
    </source>
</evidence>
<dbReference type="EMBL" id="PQXH01000227">
    <property type="protein sequence ID" value="TGO08083.1"/>
    <property type="molecule type" value="Genomic_DNA"/>
</dbReference>
<feature type="region of interest" description="Disordered" evidence="1">
    <location>
        <begin position="302"/>
        <end position="322"/>
    </location>
</feature>
<evidence type="ECO:0000313" key="3">
    <source>
        <dbReference type="Proteomes" id="UP000297777"/>
    </source>
</evidence>
<gene>
    <name evidence="2" type="ORF">BTUL_0227g00210</name>
</gene>
<accession>A0A4Z1EBV5</accession>
<proteinExistence type="predicted"/>
<comment type="caution">
    <text evidence="2">The sequence shown here is derived from an EMBL/GenBank/DDBJ whole genome shotgun (WGS) entry which is preliminary data.</text>
</comment>
<keyword evidence="3" id="KW-1185">Reference proteome</keyword>
<name>A0A4Z1EBV5_9HELO</name>
<sequence length="322" mass="37124">MSLHHLPGAGLKARDDISYRVPPALQVKEAFVAADEDKLTDGQRGILKDFVARKHKKLDKIIKAQDLALKDVEPGYRTLTAVLKDVLAKKEAARIEKKARDIKVYEVVVAVIEPALRSQKLARNEFLVTRSMANAQKMLLERHEGNSFRSCAYSRGYATQREASGILECSPRKDWKAAHVVMYLYEMLHRESLHWINAAVLTAEEVIEVGSQRVRYLKGPERSVEAIKDVKRYARIHPEYAEQDETQRWRTEHLFDANIKNERQWKALSRQAYQELLDDSDSEYDVSDEHLGHYDGCIDCYDSEDEEEVEGYTEDEEMPDQN</sequence>
<reference evidence="2 3" key="1">
    <citation type="submission" date="2017-12" db="EMBL/GenBank/DDBJ databases">
        <title>Comparative genomics of Botrytis spp.</title>
        <authorList>
            <person name="Valero-Jimenez C.A."/>
            <person name="Tapia P."/>
            <person name="Veloso J."/>
            <person name="Silva-Moreno E."/>
            <person name="Staats M."/>
            <person name="Valdes J.H."/>
            <person name="Van Kan J.A.L."/>
        </authorList>
    </citation>
    <scope>NUCLEOTIDE SEQUENCE [LARGE SCALE GENOMIC DNA]</scope>
    <source>
        <strain evidence="2 3">Bt9001</strain>
    </source>
</reference>
<dbReference type="Proteomes" id="UP000297777">
    <property type="component" value="Unassembled WGS sequence"/>
</dbReference>
<evidence type="ECO:0000256" key="1">
    <source>
        <dbReference type="SAM" id="MobiDB-lite"/>
    </source>
</evidence>
<dbReference type="AlphaFoldDB" id="A0A4Z1EBV5"/>